<dbReference type="GeneID" id="65131122"/>
<reference evidence="8 9" key="1">
    <citation type="submission" date="2020-07" db="EMBL/GenBank/DDBJ databases">
        <title>Taxonomic proposal: Crassvirales, a new order of highly abundant and diverse bacterial viruses.</title>
        <authorList>
            <person name="Shkoporov A.N."/>
            <person name="Stockdale S.R."/>
            <person name="Guerin E."/>
            <person name="Ross R.P."/>
            <person name="Hill C."/>
        </authorList>
    </citation>
    <scope>NUCLEOTIDE SEQUENCE [LARGE SCALE GENOMIC DNA]</scope>
</reference>
<evidence type="ECO:0000313" key="8">
    <source>
        <dbReference type="EMBL" id="QOR57190.1"/>
    </source>
</evidence>
<dbReference type="InterPro" id="IPR003611">
    <property type="entry name" value="NUMOD3"/>
</dbReference>
<dbReference type="KEGG" id="vg:65131122"/>
<dbReference type="CDD" id="cd10443">
    <property type="entry name" value="GIY-YIG_HE_Tlr8p_PBC-V_like"/>
    <property type="match status" value="1"/>
</dbReference>
<evidence type="ECO:0000256" key="1">
    <source>
        <dbReference type="ARBA" id="ARBA00001946"/>
    </source>
</evidence>
<name>A0A7M1RVX4_9CAUD</name>
<dbReference type="NCBIfam" id="TIGR01453">
    <property type="entry name" value="grpIintron_endo"/>
    <property type="match status" value="1"/>
</dbReference>
<keyword evidence="5" id="KW-0378">Hydrolase</keyword>
<dbReference type="Proteomes" id="UP000593734">
    <property type="component" value="Segment"/>
</dbReference>
<evidence type="ECO:0000313" key="9">
    <source>
        <dbReference type="Proteomes" id="UP000593734"/>
    </source>
</evidence>
<evidence type="ECO:0000259" key="7">
    <source>
        <dbReference type="PROSITE" id="PS50164"/>
    </source>
</evidence>
<dbReference type="InterPro" id="IPR006350">
    <property type="entry name" value="Intron_endoG1"/>
</dbReference>
<evidence type="ECO:0000256" key="4">
    <source>
        <dbReference type="ARBA" id="ARBA00022759"/>
    </source>
</evidence>
<dbReference type="SMART" id="SM00496">
    <property type="entry name" value="IENR2"/>
    <property type="match status" value="3"/>
</dbReference>
<protein>
    <submittedName>
        <fullName evidence="8">Endonuclease</fullName>
    </submittedName>
</protein>
<keyword evidence="6" id="KW-0460">Magnesium</keyword>
<comment type="similarity">
    <text evidence="2">To endonucleases of group I introns of fungi and phage.</text>
</comment>
<dbReference type="Pfam" id="PF01541">
    <property type="entry name" value="GIY-YIG"/>
    <property type="match status" value="1"/>
</dbReference>
<dbReference type="GO" id="GO:0016787">
    <property type="term" value="F:hydrolase activity"/>
    <property type="evidence" value="ECO:0007669"/>
    <property type="project" value="UniProtKB-KW"/>
</dbReference>
<organism evidence="8 9">
    <name type="scientific">uncultured phage cr6_1</name>
    <dbReference type="NCBI Taxonomy" id="2772085"/>
    <lineage>
        <taxon>Viruses</taxon>
        <taxon>Duplodnaviria</taxon>
        <taxon>Heunggongvirae</taxon>
        <taxon>Uroviricota</taxon>
        <taxon>Caudoviricetes</taxon>
        <taxon>Crassvirales</taxon>
        <taxon>Suoliviridae</taxon>
        <taxon>Bearivirinae</taxon>
        <taxon>Afonbuvirus</taxon>
        <taxon>Afonbuvirus faecalis</taxon>
    </lineage>
</organism>
<sequence>MLSYEVYKITNKVNGKVYIGITNRGAGARFKQHLFEAEHGSSFRFHNALRKYGADGFDINIISFCKNAEELKEREKFFIKEYDSTNPEKGYNMTEGGDGTFGRPCSEETKQKISIANSGKTASEYTRKLLSEAGKVRTEGRDKYWKSGKIGETRKKPVLQYTLDGDYITEYSGVNEASRKTGISTSLIISSLKRKRVLISERNPYIWLYKEDYKEIPSKVDPSLAAILPDWKPQISDKCRQANIESRKNKVRTAEELALIKQRATEACGKKVLQYSLDGKLLAEFDSISEASKNTGQDRKTIANSANGKTKVTKSTKFIWRYKE</sequence>
<dbReference type="PROSITE" id="PS50164">
    <property type="entry name" value="GIY_YIG"/>
    <property type="match status" value="1"/>
</dbReference>
<evidence type="ECO:0000256" key="2">
    <source>
        <dbReference type="ARBA" id="ARBA00010045"/>
    </source>
</evidence>
<dbReference type="SUPFAM" id="SSF82771">
    <property type="entry name" value="GIY-YIG endonuclease"/>
    <property type="match status" value="1"/>
</dbReference>
<dbReference type="GO" id="GO:0003677">
    <property type="term" value="F:DNA binding"/>
    <property type="evidence" value="ECO:0007669"/>
    <property type="project" value="InterPro"/>
</dbReference>
<dbReference type="Gene3D" id="3.40.1440.10">
    <property type="entry name" value="GIY-YIG endonuclease"/>
    <property type="match status" value="1"/>
</dbReference>
<dbReference type="GO" id="GO:0004519">
    <property type="term" value="F:endonuclease activity"/>
    <property type="evidence" value="ECO:0007669"/>
    <property type="project" value="UniProtKB-KW"/>
</dbReference>
<keyword evidence="3" id="KW-0540">Nuclease</keyword>
<dbReference type="SUPFAM" id="SSF64496">
    <property type="entry name" value="DNA-binding domain of intron-encoded endonucleases"/>
    <property type="match status" value="1"/>
</dbReference>
<evidence type="ECO:0000256" key="6">
    <source>
        <dbReference type="ARBA" id="ARBA00022842"/>
    </source>
</evidence>
<dbReference type="EMBL" id="MT774401">
    <property type="protein sequence ID" value="QOR57190.1"/>
    <property type="molecule type" value="Genomic_DNA"/>
</dbReference>
<dbReference type="SMART" id="SM00465">
    <property type="entry name" value="GIYc"/>
    <property type="match status" value="1"/>
</dbReference>
<dbReference type="RefSeq" id="YP_010112642.1">
    <property type="nucleotide sequence ID" value="NC_055894.1"/>
</dbReference>
<dbReference type="InterPro" id="IPR000305">
    <property type="entry name" value="GIY-YIG_endonuc"/>
</dbReference>
<dbReference type="InterPro" id="IPR003647">
    <property type="entry name" value="Intron_nuc_1_rpt"/>
</dbReference>
<feature type="domain" description="GIY-YIG" evidence="7">
    <location>
        <begin position="2"/>
        <end position="91"/>
    </location>
</feature>
<dbReference type="Pfam" id="PF07453">
    <property type="entry name" value="NUMOD1"/>
    <property type="match status" value="2"/>
</dbReference>
<dbReference type="InterPro" id="IPR010896">
    <property type="entry name" value="NUMOD1"/>
</dbReference>
<evidence type="ECO:0000256" key="3">
    <source>
        <dbReference type="ARBA" id="ARBA00022722"/>
    </source>
</evidence>
<dbReference type="Pfam" id="PF07460">
    <property type="entry name" value="NUMOD3"/>
    <property type="match status" value="1"/>
</dbReference>
<comment type="cofactor">
    <cofactor evidence="1">
        <name>Mg(2+)</name>
        <dbReference type="ChEBI" id="CHEBI:18420"/>
    </cofactor>
</comment>
<keyword evidence="9" id="KW-1185">Reference proteome</keyword>
<dbReference type="InterPro" id="IPR036388">
    <property type="entry name" value="WH-like_DNA-bd_sf"/>
</dbReference>
<accession>A0A7M1RVX4</accession>
<proteinExistence type="predicted"/>
<keyword evidence="4 8" id="KW-0255">Endonuclease</keyword>
<dbReference type="InterPro" id="IPR035901">
    <property type="entry name" value="GIY-YIG_endonuc_sf"/>
</dbReference>
<dbReference type="Gene3D" id="1.10.10.10">
    <property type="entry name" value="Winged helix-like DNA-binding domain superfamily/Winged helix DNA-binding domain"/>
    <property type="match status" value="2"/>
</dbReference>
<evidence type="ECO:0000256" key="5">
    <source>
        <dbReference type="ARBA" id="ARBA00022801"/>
    </source>
</evidence>
<dbReference type="SMART" id="SM00497">
    <property type="entry name" value="IENR1"/>
    <property type="match status" value="2"/>
</dbReference>